<dbReference type="Pfam" id="PF01128">
    <property type="entry name" value="IspD"/>
    <property type="match status" value="1"/>
</dbReference>
<organism evidence="8 9">
    <name type="scientific">Clostridium acidisoli DSM 12555</name>
    <dbReference type="NCBI Taxonomy" id="1121291"/>
    <lineage>
        <taxon>Bacteria</taxon>
        <taxon>Bacillati</taxon>
        <taxon>Bacillota</taxon>
        <taxon>Clostridia</taxon>
        <taxon>Eubacteriales</taxon>
        <taxon>Clostridiaceae</taxon>
        <taxon>Clostridium</taxon>
    </lineage>
</organism>
<comment type="catalytic activity">
    <reaction evidence="1 7">
        <text>2-C-methyl-D-erythritol 4-phosphate + CTP + H(+) = 4-CDP-2-C-methyl-D-erythritol + diphosphate</text>
        <dbReference type="Rhea" id="RHEA:13429"/>
        <dbReference type="ChEBI" id="CHEBI:15378"/>
        <dbReference type="ChEBI" id="CHEBI:33019"/>
        <dbReference type="ChEBI" id="CHEBI:37563"/>
        <dbReference type="ChEBI" id="CHEBI:57823"/>
        <dbReference type="ChEBI" id="CHEBI:58262"/>
        <dbReference type="EC" id="2.7.7.60"/>
    </reaction>
</comment>
<feature type="site" description="Transition state stabilizer" evidence="7">
    <location>
        <position position="16"/>
    </location>
</feature>
<keyword evidence="9" id="KW-1185">Reference proteome</keyword>
<reference evidence="8 9" key="1">
    <citation type="submission" date="2017-04" db="EMBL/GenBank/DDBJ databases">
        <authorList>
            <person name="Afonso C.L."/>
            <person name="Miller P.J."/>
            <person name="Scott M.A."/>
            <person name="Spackman E."/>
            <person name="Goraichik I."/>
            <person name="Dimitrov K.M."/>
            <person name="Suarez D.L."/>
            <person name="Swayne D.E."/>
        </authorList>
    </citation>
    <scope>NUCLEOTIDE SEQUENCE [LARGE SCALE GENOMIC DNA]</scope>
    <source>
        <strain evidence="8 9">DSM 12555</strain>
    </source>
</reference>
<dbReference type="PANTHER" id="PTHR32125">
    <property type="entry name" value="2-C-METHYL-D-ERYTHRITOL 4-PHOSPHATE CYTIDYLYLTRANSFERASE, CHLOROPLASTIC"/>
    <property type="match status" value="1"/>
</dbReference>
<dbReference type="STRING" id="1121291.SAMN02745134_03717"/>
<accession>A0A1W1XYG1</accession>
<gene>
    <name evidence="7" type="primary">ispD</name>
    <name evidence="8" type="ORF">SAMN02745134_03717</name>
</gene>
<feature type="site" description="Transition state stabilizer" evidence="7">
    <location>
        <position position="23"/>
    </location>
</feature>
<comment type="similarity">
    <text evidence="3 7">Belongs to the IspD/TarI cytidylyltransferase family. IspD subfamily.</text>
</comment>
<evidence type="ECO:0000313" key="8">
    <source>
        <dbReference type="EMBL" id="SMC28932.1"/>
    </source>
</evidence>
<dbReference type="InterPro" id="IPR029044">
    <property type="entry name" value="Nucleotide-diphossugar_trans"/>
</dbReference>
<dbReference type="CDD" id="cd02516">
    <property type="entry name" value="CDP-ME_synthetase"/>
    <property type="match status" value="1"/>
</dbReference>
<evidence type="ECO:0000256" key="3">
    <source>
        <dbReference type="ARBA" id="ARBA00009789"/>
    </source>
</evidence>
<evidence type="ECO:0000313" key="9">
    <source>
        <dbReference type="Proteomes" id="UP000192468"/>
    </source>
</evidence>
<comment type="function">
    <text evidence="7">Catalyzes the formation of 4-diphosphocytidyl-2-C-methyl-D-erythritol from CTP and 2-C-methyl-D-erythritol 4-phosphate (MEP).</text>
</comment>
<dbReference type="NCBIfam" id="TIGR00453">
    <property type="entry name" value="ispD"/>
    <property type="match status" value="1"/>
</dbReference>
<dbReference type="GO" id="GO:0050518">
    <property type="term" value="F:2-C-methyl-D-erythritol 4-phosphate cytidylyltransferase activity"/>
    <property type="evidence" value="ECO:0007669"/>
    <property type="project" value="UniProtKB-UniRule"/>
</dbReference>
<dbReference type="UniPathway" id="UPA00056">
    <property type="reaction ID" value="UER00093"/>
</dbReference>
<dbReference type="RefSeq" id="WP_084117704.1">
    <property type="nucleotide sequence ID" value="NZ_FWXH01000032.1"/>
</dbReference>
<dbReference type="InterPro" id="IPR001228">
    <property type="entry name" value="IspD"/>
</dbReference>
<feature type="site" description="Positions MEP for the nucleophilic attack" evidence="7">
    <location>
        <position position="211"/>
    </location>
</feature>
<dbReference type="HAMAP" id="MF_00108">
    <property type="entry name" value="IspD"/>
    <property type="match status" value="1"/>
</dbReference>
<feature type="site" description="Positions MEP for the nucleophilic attack" evidence="7">
    <location>
        <position position="155"/>
    </location>
</feature>
<protein>
    <recommendedName>
        <fullName evidence="7">2-C-methyl-D-erythritol 4-phosphate cytidylyltransferase</fullName>
        <ecNumber evidence="7">2.7.7.60</ecNumber>
    </recommendedName>
    <alternativeName>
        <fullName evidence="7">4-diphosphocytidyl-2C-methyl-D-erythritol synthase</fullName>
    </alternativeName>
    <alternativeName>
        <fullName evidence="7">MEP cytidylyltransferase</fullName>
        <shortName evidence="7">MCT</shortName>
    </alternativeName>
</protein>
<evidence type="ECO:0000256" key="5">
    <source>
        <dbReference type="ARBA" id="ARBA00022695"/>
    </source>
</evidence>
<dbReference type="OrthoDB" id="9806837at2"/>
<keyword evidence="6 7" id="KW-0414">Isoprene biosynthesis</keyword>
<evidence type="ECO:0000256" key="7">
    <source>
        <dbReference type="HAMAP-Rule" id="MF_00108"/>
    </source>
</evidence>
<evidence type="ECO:0000256" key="1">
    <source>
        <dbReference type="ARBA" id="ARBA00001282"/>
    </source>
</evidence>
<dbReference type="PROSITE" id="PS01295">
    <property type="entry name" value="ISPD"/>
    <property type="match status" value="1"/>
</dbReference>
<comment type="pathway">
    <text evidence="2 7">Isoprenoid biosynthesis; isopentenyl diphosphate biosynthesis via DXP pathway; isopentenyl diphosphate from 1-deoxy-D-xylulose 5-phosphate: step 2/6.</text>
</comment>
<evidence type="ECO:0000256" key="2">
    <source>
        <dbReference type="ARBA" id="ARBA00004787"/>
    </source>
</evidence>
<dbReference type="Proteomes" id="UP000192468">
    <property type="component" value="Unassembled WGS sequence"/>
</dbReference>
<keyword evidence="5 7" id="KW-0548">Nucleotidyltransferase</keyword>
<evidence type="ECO:0000256" key="4">
    <source>
        <dbReference type="ARBA" id="ARBA00022679"/>
    </source>
</evidence>
<evidence type="ECO:0000256" key="6">
    <source>
        <dbReference type="ARBA" id="ARBA00023229"/>
    </source>
</evidence>
<dbReference type="GO" id="GO:0019288">
    <property type="term" value="P:isopentenyl diphosphate biosynthetic process, methylerythritol 4-phosphate pathway"/>
    <property type="evidence" value="ECO:0007669"/>
    <property type="project" value="UniProtKB-UniRule"/>
</dbReference>
<sequence length="234" mass="25833">MSENCAIVVAGGKGRRMGKAINKLFLELNNKPILAHTLEAFENNKNIDSIILVAGKEELEYCKKEIVLPYSFKKVKKIVPGGEDRRDSVLNGLKAVTDCDIVIIHDGARPFIDARIIEDGINYAKIYGASACGVQPKDTIKIKSHSGFSKGTLNRSELFCVQTPQCFRLELILKAHEDVAGKNISVTDDTSVAEMCGNKVFLYDGSYDNIKITTPDDLLLGEKILKHFSIDNID</sequence>
<name>A0A1W1XYG1_9CLOT</name>
<dbReference type="EMBL" id="FWXH01000032">
    <property type="protein sequence ID" value="SMC28932.1"/>
    <property type="molecule type" value="Genomic_DNA"/>
</dbReference>
<dbReference type="FunFam" id="3.90.550.10:FF:000003">
    <property type="entry name" value="2-C-methyl-D-erythritol 4-phosphate cytidylyltransferase"/>
    <property type="match status" value="1"/>
</dbReference>
<dbReference type="SUPFAM" id="SSF53448">
    <property type="entry name" value="Nucleotide-diphospho-sugar transferases"/>
    <property type="match status" value="1"/>
</dbReference>
<dbReference type="AlphaFoldDB" id="A0A1W1XYG1"/>
<dbReference type="InterPro" id="IPR034683">
    <property type="entry name" value="IspD/TarI"/>
</dbReference>
<dbReference type="Gene3D" id="3.90.550.10">
    <property type="entry name" value="Spore Coat Polysaccharide Biosynthesis Protein SpsA, Chain A"/>
    <property type="match status" value="1"/>
</dbReference>
<proteinExistence type="inferred from homology"/>
<dbReference type="InterPro" id="IPR018294">
    <property type="entry name" value="ISPD_synthase_CS"/>
</dbReference>
<dbReference type="EC" id="2.7.7.60" evidence="7"/>
<keyword evidence="4 7" id="KW-0808">Transferase</keyword>
<dbReference type="InterPro" id="IPR050088">
    <property type="entry name" value="IspD/TarI_cytidylyltransf_bact"/>
</dbReference>
<dbReference type="PANTHER" id="PTHR32125:SF4">
    <property type="entry name" value="2-C-METHYL-D-ERYTHRITOL 4-PHOSPHATE CYTIDYLYLTRANSFERASE, CHLOROPLASTIC"/>
    <property type="match status" value="1"/>
</dbReference>